<gene>
    <name evidence="1" type="ORF">PENTCL1PPCAC_12827</name>
</gene>
<keyword evidence="2" id="KW-1185">Reference proteome</keyword>
<organism evidence="1 2">
    <name type="scientific">Pristionchus entomophagus</name>
    <dbReference type="NCBI Taxonomy" id="358040"/>
    <lineage>
        <taxon>Eukaryota</taxon>
        <taxon>Metazoa</taxon>
        <taxon>Ecdysozoa</taxon>
        <taxon>Nematoda</taxon>
        <taxon>Chromadorea</taxon>
        <taxon>Rhabditida</taxon>
        <taxon>Rhabditina</taxon>
        <taxon>Diplogasteromorpha</taxon>
        <taxon>Diplogasteroidea</taxon>
        <taxon>Neodiplogasteridae</taxon>
        <taxon>Pristionchus</taxon>
    </lineage>
</organism>
<sequence length="161" mass="17237">RVRAARDEGERRIEDVGRHRTLEHTALLIEGRGRVLRGRGADGALVRAVRGVGGVSADGRDCGAGRSIGQRDQVRRRVATTRTPLVVLGCEGGRGRTQVHYQSGSAVDRLVRPVQSGLGGRVVIGVGRGRRSCLDHSLVVVVGGGESGQRSHDDEQWEGHL</sequence>
<evidence type="ECO:0000313" key="1">
    <source>
        <dbReference type="EMBL" id="GMS90652.1"/>
    </source>
</evidence>
<dbReference type="Proteomes" id="UP001432027">
    <property type="component" value="Unassembled WGS sequence"/>
</dbReference>
<reference evidence="1" key="1">
    <citation type="submission" date="2023-10" db="EMBL/GenBank/DDBJ databases">
        <title>Genome assembly of Pristionchus species.</title>
        <authorList>
            <person name="Yoshida K."/>
            <person name="Sommer R.J."/>
        </authorList>
    </citation>
    <scope>NUCLEOTIDE SEQUENCE</scope>
    <source>
        <strain evidence="1">RS0144</strain>
    </source>
</reference>
<name>A0AAV5T6R8_9BILA</name>
<dbReference type="EMBL" id="BTSX01000003">
    <property type="protein sequence ID" value="GMS90652.1"/>
    <property type="molecule type" value="Genomic_DNA"/>
</dbReference>
<evidence type="ECO:0000313" key="2">
    <source>
        <dbReference type="Proteomes" id="UP001432027"/>
    </source>
</evidence>
<feature type="non-terminal residue" evidence="1">
    <location>
        <position position="1"/>
    </location>
</feature>
<comment type="caution">
    <text evidence="1">The sequence shown here is derived from an EMBL/GenBank/DDBJ whole genome shotgun (WGS) entry which is preliminary data.</text>
</comment>
<proteinExistence type="predicted"/>
<dbReference type="AlphaFoldDB" id="A0AAV5T6R8"/>
<feature type="non-terminal residue" evidence="1">
    <location>
        <position position="161"/>
    </location>
</feature>
<accession>A0AAV5T6R8</accession>
<protein>
    <submittedName>
        <fullName evidence="1">Uncharacterized protein</fullName>
    </submittedName>
</protein>